<proteinExistence type="predicted"/>
<evidence type="ECO:0000313" key="1">
    <source>
        <dbReference type="EMBL" id="QJA71532.1"/>
    </source>
</evidence>
<name>A0A6M3LEA5_9ZZZZ</name>
<organism evidence="2">
    <name type="scientific">viral metagenome</name>
    <dbReference type="NCBI Taxonomy" id="1070528"/>
    <lineage>
        <taxon>unclassified sequences</taxon>
        <taxon>metagenomes</taxon>
        <taxon>organismal metagenomes</taxon>
    </lineage>
</organism>
<dbReference type="EMBL" id="MT141879">
    <property type="protein sequence ID" value="QJA71532.1"/>
    <property type="molecule type" value="Genomic_DNA"/>
</dbReference>
<dbReference type="EMBL" id="MT143087">
    <property type="protein sequence ID" value="QJA92679.1"/>
    <property type="molecule type" value="Genomic_DNA"/>
</dbReference>
<gene>
    <name evidence="1" type="ORF">MM415A03150_0016</name>
    <name evidence="2" type="ORF">MM415B04520_0009</name>
</gene>
<protein>
    <submittedName>
        <fullName evidence="2">Uncharacterized protein</fullName>
    </submittedName>
</protein>
<reference evidence="2" key="1">
    <citation type="submission" date="2020-03" db="EMBL/GenBank/DDBJ databases">
        <title>The deep terrestrial virosphere.</title>
        <authorList>
            <person name="Holmfeldt K."/>
            <person name="Nilsson E."/>
            <person name="Simone D."/>
            <person name="Lopez-Fernandez M."/>
            <person name="Wu X."/>
            <person name="de Brujin I."/>
            <person name="Lundin D."/>
            <person name="Andersson A."/>
            <person name="Bertilsson S."/>
            <person name="Dopson M."/>
        </authorList>
    </citation>
    <scope>NUCLEOTIDE SEQUENCE</scope>
    <source>
        <strain evidence="1">MM415A03150</strain>
        <strain evidence="2">MM415B04520</strain>
    </source>
</reference>
<dbReference type="AlphaFoldDB" id="A0A6M3LEA5"/>
<accession>A0A6M3LEA5</accession>
<sequence length="64" mass="7678">MTEEYKEDNVDLMLRLENEEGQRFTAYCSFWLKLWISAKKIGKQYELNTLICSLITHCKELFPD</sequence>
<evidence type="ECO:0000313" key="2">
    <source>
        <dbReference type="EMBL" id="QJA92679.1"/>
    </source>
</evidence>